<name>A0A0A8ZG97_ARUDO</name>
<organism evidence="1">
    <name type="scientific">Arundo donax</name>
    <name type="common">Giant reed</name>
    <name type="synonym">Donax arundinaceus</name>
    <dbReference type="NCBI Taxonomy" id="35708"/>
    <lineage>
        <taxon>Eukaryota</taxon>
        <taxon>Viridiplantae</taxon>
        <taxon>Streptophyta</taxon>
        <taxon>Embryophyta</taxon>
        <taxon>Tracheophyta</taxon>
        <taxon>Spermatophyta</taxon>
        <taxon>Magnoliopsida</taxon>
        <taxon>Liliopsida</taxon>
        <taxon>Poales</taxon>
        <taxon>Poaceae</taxon>
        <taxon>PACMAD clade</taxon>
        <taxon>Arundinoideae</taxon>
        <taxon>Arundineae</taxon>
        <taxon>Arundo</taxon>
    </lineage>
</organism>
<sequence>MPRPIIGPPPPQRVDL</sequence>
<reference evidence="1" key="2">
    <citation type="journal article" date="2015" name="Data Brief">
        <title>Shoot transcriptome of the giant reed, Arundo donax.</title>
        <authorList>
            <person name="Barrero R.A."/>
            <person name="Guerrero F.D."/>
            <person name="Moolhuijzen P."/>
            <person name="Goolsby J.A."/>
            <person name="Tidwell J."/>
            <person name="Bellgard S.E."/>
            <person name="Bellgard M.I."/>
        </authorList>
    </citation>
    <scope>NUCLEOTIDE SEQUENCE</scope>
    <source>
        <tissue evidence="1">Shoot tissue taken approximately 20 cm above the soil surface</tissue>
    </source>
</reference>
<evidence type="ECO:0000313" key="1">
    <source>
        <dbReference type="EMBL" id="JAD35760.1"/>
    </source>
</evidence>
<dbReference type="AlphaFoldDB" id="A0A0A8ZG97"/>
<proteinExistence type="predicted"/>
<reference evidence="1" key="1">
    <citation type="submission" date="2014-09" db="EMBL/GenBank/DDBJ databases">
        <authorList>
            <person name="Magalhaes I.L.F."/>
            <person name="Oliveira U."/>
            <person name="Santos F.R."/>
            <person name="Vidigal T.H.D.A."/>
            <person name="Brescovit A.D."/>
            <person name="Santos A.J."/>
        </authorList>
    </citation>
    <scope>NUCLEOTIDE SEQUENCE</scope>
    <source>
        <tissue evidence="1">Shoot tissue taken approximately 20 cm above the soil surface</tissue>
    </source>
</reference>
<protein>
    <submittedName>
        <fullName evidence="1">Uncharacterized protein</fullName>
    </submittedName>
</protein>
<accession>A0A0A8ZG97</accession>
<dbReference type="EMBL" id="GBRH01262135">
    <property type="protein sequence ID" value="JAD35760.1"/>
    <property type="molecule type" value="Transcribed_RNA"/>
</dbReference>